<keyword evidence="2" id="KW-1185">Reference proteome</keyword>
<organism evidence="1 2">
    <name type="scientific">Caenorhabditis briggsae</name>
    <dbReference type="NCBI Taxonomy" id="6238"/>
    <lineage>
        <taxon>Eukaryota</taxon>
        <taxon>Metazoa</taxon>
        <taxon>Ecdysozoa</taxon>
        <taxon>Nematoda</taxon>
        <taxon>Chromadorea</taxon>
        <taxon>Rhabditida</taxon>
        <taxon>Rhabditina</taxon>
        <taxon>Rhabditomorpha</taxon>
        <taxon>Rhabditoidea</taxon>
        <taxon>Rhabditidae</taxon>
        <taxon>Peloderinae</taxon>
        <taxon>Caenorhabditis</taxon>
    </lineage>
</organism>
<evidence type="ECO:0000313" key="3">
    <source>
        <dbReference type="WormBase" id="CBG27423a"/>
    </source>
</evidence>
<dbReference type="KEGG" id="cbr:CBG_27423"/>
<reference evidence="1 2" key="2">
    <citation type="journal article" date="2011" name="PLoS Genet.">
        <title>Caenorhabditis briggsae recombinant inbred line genotypes reveal inter-strain incompatibility and the evolution of recombination.</title>
        <authorList>
            <person name="Ross J.A."/>
            <person name="Koboldt D.C."/>
            <person name="Staisch J.E."/>
            <person name="Chamberlin H.M."/>
            <person name="Gupta B.P."/>
            <person name="Miller R.D."/>
            <person name="Baird S.E."/>
            <person name="Haag E.S."/>
        </authorList>
    </citation>
    <scope>NUCLEOTIDE SEQUENCE [LARGE SCALE GENOMIC DNA]</scope>
    <source>
        <strain evidence="1 2">AF16</strain>
    </source>
</reference>
<evidence type="ECO:0000313" key="1">
    <source>
        <dbReference type="EMBL" id="CAS00230.1"/>
    </source>
</evidence>
<dbReference type="AlphaFoldDB" id="B6IK00"/>
<evidence type="ECO:0000313" key="2">
    <source>
        <dbReference type="Proteomes" id="UP000008549"/>
    </source>
</evidence>
<proteinExistence type="predicted"/>
<name>B6IK00_CAEBR</name>
<dbReference type="CTD" id="68918876"/>
<protein>
    <submittedName>
        <fullName evidence="1">Protein CBG27423</fullName>
    </submittedName>
</protein>
<reference evidence="1 2" key="1">
    <citation type="journal article" date="2003" name="PLoS Biol.">
        <title>The genome sequence of Caenorhabditis briggsae: a platform for comparative genomics.</title>
        <authorList>
            <person name="Stein L.D."/>
            <person name="Bao Z."/>
            <person name="Blasiar D."/>
            <person name="Blumenthal T."/>
            <person name="Brent M.R."/>
            <person name="Chen N."/>
            <person name="Chinwalla A."/>
            <person name="Clarke L."/>
            <person name="Clee C."/>
            <person name="Coghlan A."/>
            <person name="Coulson A."/>
            <person name="D'Eustachio P."/>
            <person name="Fitch D.H."/>
            <person name="Fulton L.A."/>
            <person name="Fulton R.E."/>
            <person name="Griffiths-Jones S."/>
            <person name="Harris T.W."/>
            <person name="Hillier L.W."/>
            <person name="Kamath R."/>
            <person name="Kuwabara P.E."/>
            <person name="Mardis E.R."/>
            <person name="Marra M.A."/>
            <person name="Miner T.L."/>
            <person name="Minx P."/>
            <person name="Mullikin J.C."/>
            <person name="Plumb R.W."/>
            <person name="Rogers J."/>
            <person name="Schein J.E."/>
            <person name="Sohrmann M."/>
            <person name="Spieth J."/>
            <person name="Stajich J.E."/>
            <person name="Wei C."/>
            <person name="Willey D."/>
            <person name="Wilson R.K."/>
            <person name="Durbin R."/>
            <person name="Waterston R.H."/>
        </authorList>
    </citation>
    <scope>NUCLEOTIDE SEQUENCE [LARGE SCALE GENOMIC DNA]</scope>
    <source>
        <strain evidence="1 2">AF16</strain>
    </source>
</reference>
<dbReference type="RefSeq" id="XP_045099790.1">
    <property type="nucleotide sequence ID" value="XM_045238814.1"/>
</dbReference>
<dbReference type="GeneID" id="68918876"/>
<dbReference type="InParanoid" id="B6IK00"/>
<accession>B6IK00</accession>
<dbReference type="WormBase" id="CBG27423a">
    <property type="protein sequence ID" value="CBP39130"/>
    <property type="gene ID" value="WBGene00088837"/>
</dbReference>
<dbReference type="HOGENOM" id="CLU_710245_0_0_1"/>
<dbReference type="STRING" id="6238.B6IK00"/>
<dbReference type="EMBL" id="HE600961">
    <property type="protein sequence ID" value="CAS00230.1"/>
    <property type="molecule type" value="Genomic_DNA"/>
</dbReference>
<dbReference type="Proteomes" id="UP000008549">
    <property type="component" value="Unassembled WGS sequence"/>
</dbReference>
<sequence length="389" mass="41589">MPRYTPGSFVIVRRSYRLNLSAWYTPYIYGTPQLGRFDVKLVLLPSVRRIRILPSSTAAIPARPGARIPAAPVLPATIAPVATQHATQKTPGTQAYTPGSFVIVRRSYRLNLSAWYTPYIYGTPQLGRFDVKLVLLPSVRRIRILPSSTAAIPARPRARIPAAPVLPATIAPVTTQHATQKTPGTQAIPLAASNQNTIPSVVGPPVIPVQQLGVPAASSAPLSVPAALPAPRGPLNTPASNAMAALSAPAIPLQAVASPVPPTQPDQQGIPISIPAGLIPSSAPIQPAAGPPQTPQVAFAAPPETDNDPPMLEFQPPFENDYYGHNGSDPEKEDLWENVHFYGPGVYRLIDPLCPDLTKEQAQAAQKVWDTVQAYMRDIVQQGPEDLLN</sequence>
<gene>
    <name evidence="1 3" type="ORF">CBG27423</name>
    <name evidence="1" type="ORF">CBG_27423</name>
</gene>